<dbReference type="Proteomes" id="UP000271162">
    <property type="component" value="Unassembled WGS sequence"/>
</dbReference>
<evidence type="ECO:0000256" key="1">
    <source>
        <dbReference type="SAM" id="MobiDB-lite"/>
    </source>
</evidence>
<sequence length="70" mass="7572">MARSERDGRSTRGRDGGCSVAMVAGEMVFEEGVDTLLNLRVRSISSSFGSWTPSSVSTSPAHREDKSRSH</sequence>
<dbReference type="AlphaFoldDB" id="A0A0N4XWL3"/>
<protein>
    <submittedName>
        <fullName evidence="2 4">Uncharacterized protein</fullName>
    </submittedName>
</protein>
<feature type="region of interest" description="Disordered" evidence="1">
    <location>
        <begin position="47"/>
        <end position="70"/>
    </location>
</feature>
<reference evidence="2 3" key="2">
    <citation type="submission" date="2018-11" db="EMBL/GenBank/DDBJ databases">
        <authorList>
            <consortium name="Pathogen Informatics"/>
        </authorList>
    </citation>
    <scope>NUCLEOTIDE SEQUENCE [LARGE SCALE GENOMIC DNA]</scope>
</reference>
<evidence type="ECO:0000313" key="4">
    <source>
        <dbReference type="WBParaSite" id="NBR_0000729601-mRNA-1"/>
    </source>
</evidence>
<feature type="compositionally biased region" description="Polar residues" evidence="1">
    <location>
        <begin position="47"/>
        <end position="60"/>
    </location>
</feature>
<name>A0A0N4XWL3_NIPBR</name>
<keyword evidence="3" id="KW-1185">Reference proteome</keyword>
<evidence type="ECO:0000313" key="2">
    <source>
        <dbReference type="EMBL" id="VDL70886.1"/>
    </source>
</evidence>
<accession>A0A0N4XWL3</accession>
<proteinExistence type="predicted"/>
<gene>
    <name evidence="2" type="ORF">NBR_LOCUS7297</name>
</gene>
<evidence type="ECO:0000313" key="3">
    <source>
        <dbReference type="Proteomes" id="UP000271162"/>
    </source>
</evidence>
<feature type="compositionally biased region" description="Basic and acidic residues" evidence="1">
    <location>
        <begin position="61"/>
        <end position="70"/>
    </location>
</feature>
<organism evidence="4">
    <name type="scientific">Nippostrongylus brasiliensis</name>
    <name type="common">Rat hookworm</name>
    <dbReference type="NCBI Taxonomy" id="27835"/>
    <lineage>
        <taxon>Eukaryota</taxon>
        <taxon>Metazoa</taxon>
        <taxon>Ecdysozoa</taxon>
        <taxon>Nematoda</taxon>
        <taxon>Chromadorea</taxon>
        <taxon>Rhabditida</taxon>
        <taxon>Rhabditina</taxon>
        <taxon>Rhabditomorpha</taxon>
        <taxon>Strongyloidea</taxon>
        <taxon>Heligmosomidae</taxon>
        <taxon>Nippostrongylus</taxon>
    </lineage>
</organism>
<dbReference type="WBParaSite" id="NBR_0000729601-mRNA-1">
    <property type="protein sequence ID" value="NBR_0000729601-mRNA-1"/>
    <property type="gene ID" value="NBR_0000729601"/>
</dbReference>
<dbReference type="EMBL" id="UYSL01019877">
    <property type="protein sequence ID" value="VDL70886.1"/>
    <property type="molecule type" value="Genomic_DNA"/>
</dbReference>
<reference evidence="4" key="1">
    <citation type="submission" date="2017-02" db="UniProtKB">
        <authorList>
            <consortium name="WormBaseParasite"/>
        </authorList>
    </citation>
    <scope>IDENTIFICATION</scope>
</reference>